<evidence type="ECO:0000313" key="1">
    <source>
        <dbReference type="EMBL" id="KAK4360465.1"/>
    </source>
</evidence>
<dbReference type="EMBL" id="JAVYJV010000010">
    <property type="protein sequence ID" value="KAK4360465.1"/>
    <property type="molecule type" value="Genomic_DNA"/>
</dbReference>
<dbReference type="Proteomes" id="UP001291623">
    <property type="component" value="Unassembled WGS sequence"/>
</dbReference>
<accession>A0AAE1RZB2</accession>
<sequence length="85" mass="10144">MLGHYIHNTCSTRMLFDNNERYSHYLGCSSGHRMIEADQSFWWTWFSSLIDCPYSFGQCVLFSIILYLRSPYISHTMFWGKMNVL</sequence>
<evidence type="ECO:0000313" key="2">
    <source>
        <dbReference type="Proteomes" id="UP001291623"/>
    </source>
</evidence>
<proteinExistence type="predicted"/>
<organism evidence="1 2">
    <name type="scientific">Anisodus tanguticus</name>
    <dbReference type="NCBI Taxonomy" id="243964"/>
    <lineage>
        <taxon>Eukaryota</taxon>
        <taxon>Viridiplantae</taxon>
        <taxon>Streptophyta</taxon>
        <taxon>Embryophyta</taxon>
        <taxon>Tracheophyta</taxon>
        <taxon>Spermatophyta</taxon>
        <taxon>Magnoliopsida</taxon>
        <taxon>eudicotyledons</taxon>
        <taxon>Gunneridae</taxon>
        <taxon>Pentapetalae</taxon>
        <taxon>asterids</taxon>
        <taxon>lamiids</taxon>
        <taxon>Solanales</taxon>
        <taxon>Solanaceae</taxon>
        <taxon>Solanoideae</taxon>
        <taxon>Hyoscyameae</taxon>
        <taxon>Anisodus</taxon>
    </lineage>
</organism>
<reference evidence="1" key="1">
    <citation type="submission" date="2023-12" db="EMBL/GenBank/DDBJ databases">
        <title>Genome assembly of Anisodus tanguticus.</title>
        <authorList>
            <person name="Wang Y.-J."/>
        </authorList>
    </citation>
    <scope>NUCLEOTIDE SEQUENCE</scope>
    <source>
        <strain evidence="1">KB-2021</strain>
        <tissue evidence="1">Leaf</tissue>
    </source>
</reference>
<dbReference type="AlphaFoldDB" id="A0AAE1RZB2"/>
<protein>
    <submittedName>
        <fullName evidence="1">Uncharacterized protein</fullName>
    </submittedName>
</protein>
<name>A0AAE1RZB2_9SOLA</name>
<comment type="caution">
    <text evidence="1">The sequence shown here is derived from an EMBL/GenBank/DDBJ whole genome shotgun (WGS) entry which is preliminary data.</text>
</comment>
<keyword evidence="2" id="KW-1185">Reference proteome</keyword>
<gene>
    <name evidence="1" type="ORF">RND71_019417</name>
</gene>